<comment type="subcellular location">
    <subcellularLocation>
        <location evidence="3">Nucleus lamina</location>
    </subcellularLocation>
</comment>
<feature type="region of interest" description="Disordered" evidence="6">
    <location>
        <begin position="900"/>
        <end position="1077"/>
    </location>
</feature>
<feature type="region of interest" description="Disordered" evidence="6">
    <location>
        <begin position="270"/>
        <end position="293"/>
    </location>
</feature>
<evidence type="ECO:0008006" key="9">
    <source>
        <dbReference type="Google" id="ProtNLM"/>
    </source>
</evidence>
<evidence type="ECO:0000256" key="6">
    <source>
        <dbReference type="SAM" id="MobiDB-lite"/>
    </source>
</evidence>
<feature type="compositionally biased region" description="Polar residues" evidence="6">
    <location>
        <begin position="1"/>
        <end position="14"/>
    </location>
</feature>
<dbReference type="PANTHER" id="PTHR31908:SF11">
    <property type="entry name" value="PROTEIN CROWDED NUCLEI 1"/>
    <property type="match status" value="1"/>
</dbReference>
<dbReference type="InterPro" id="IPR040418">
    <property type="entry name" value="CRWN"/>
</dbReference>
<proteinExistence type="inferred from homology"/>
<feature type="region of interest" description="Disordered" evidence="6">
    <location>
        <begin position="1"/>
        <end position="36"/>
    </location>
</feature>
<evidence type="ECO:0000313" key="8">
    <source>
        <dbReference type="Proteomes" id="UP001457282"/>
    </source>
</evidence>
<dbReference type="GO" id="GO:0006997">
    <property type="term" value="P:nucleus organization"/>
    <property type="evidence" value="ECO:0007669"/>
    <property type="project" value="InterPro"/>
</dbReference>
<comment type="caution">
    <text evidence="7">The sequence shown here is derived from an EMBL/GenBank/DDBJ whole genome shotgun (WGS) entry which is preliminary data.</text>
</comment>
<feature type="coiled-coil region" evidence="5">
    <location>
        <begin position="62"/>
        <end position="124"/>
    </location>
</feature>
<gene>
    <name evidence="7" type="ORF">M0R45_033108</name>
</gene>
<dbReference type="EMBL" id="JBEDUW010000006">
    <property type="protein sequence ID" value="KAK9924755.1"/>
    <property type="molecule type" value="Genomic_DNA"/>
</dbReference>
<dbReference type="GO" id="GO:0005652">
    <property type="term" value="C:nuclear lamina"/>
    <property type="evidence" value="ECO:0007669"/>
    <property type="project" value="UniProtKB-SubCell"/>
</dbReference>
<protein>
    <recommendedName>
        <fullName evidence="9">Nuclear matrix constituent protein 1-like protein</fullName>
    </recommendedName>
</protein>
<feature type="region of interest" description="Disordered" evidence="6">
    <location>
        <begin position="1135"/>
        <end position="1184"/>
    </location>
</feature>
<keyword evidence="8" id="KW-1185">Reference proteome</keyword>
<feature type="compositionally biased region" description="Acidic residues" evidence="6">
    <location>
        <begin position="1163"/>
        <end position="1174"/>
    </location>
</feature>
<reference evidence="7 8" key="1">
    <citation type="journal article" date="2023" name="G3 (Bethesda)">
        <title>A chromosome-length genome assembly and annotation of blackberry (Rubus argutus, cv. 'Hillquist').</title>
        <authorList>
            <person name="Bruna T."/>
            <person name="Aryal R."/>
            <person name="Dudchenko O."/>
            <person name="Sargent D.J."/>
            <person name="Mead D."/>
            <person name="Buti M."/>
            <person name="Cavallini A."/>
            <person name="Hytonen T."/>
            <person name="Andres J."/>
            <person name="Pham M."/>
            <person name="Weisz D."/>
            <person name="Mascagni F."/>
            <person name="Usai G."/>
            <person name="Natali L."/>
            <person name="Bassil N."/>
            <person name="Fernandez G.E."/>
            <person name="Lomsadze A."/>
            <person name="Armour M."/>
            <person name="Olukolu B."/>
            <person name="Poorten T."/>
            <person name="Britton C."/>
            <person name="Davik J."/>
            <person name="Ashrafi H."/>
            <person name="Aiden E.L."/>
            <person name="Borodovsky M."/>
            <person name="Worthington M."/>
        </authorList>
    </citation>
    <scope>NUCLEOTIDE SEQUENCE [LARGE SCALE GENOMIC DNA]</scope>
    <source>
        <strain evidence="7">PI 553951</strain>
    </source>
</reference>
<accession>A0AAW1WIN0</accession>
<evidence type="ECO:0000256" key="2">
    <source>
        <dbReference type="ARBA" id="ARBA00023242"/>
    </source>
</evidence>
<feature type="compositionally biased region" description="Low complexity" evidence="6">
    <location>
        <begin position="26"/>
        <end position="36"/>
    </location>
</feature>
<evidence type="ECO:0000256" key="3">
    <source>
        <dbReference type="ARBA" id="ARBA00024186"/>
    </source>
</evidence>
<sequence>MFTPQRWSGWSLTPRTGAEKTGTGSGKNMNSGNLNLNSGDGAKGKGVVLFEPTTPASGLLENGEAATDREKLTRRLLELENELYEYQYNMGLLLIEKKEWTSKHEELRQSLTEAEDAVKREQAAHLIVISEIEKREENLRKALGVEKQCVLDLAKALHEIRTENAEIKFTADSKLAEAKALVASIEEKSLELEAKLRTADAKLAEVSRKNTEIESKLKDLEARESALRRDRSSFSSEQEARETSLSKWREDLLEWERKLQEGEERLAKGQRILNQREERANENDRSLKTKEKDLEAAEKKIDATNEILKRKEDDMTSRLANLTLKEKEYDAMRMNLEVKEKELLALEEKLNARERVEIQKAIDEHKAILYAKECEFELEIDQKRKSLDDELRNRAVDVEKKESEINHMEEKVTKREQALEKRWEKFREKEKDYESKMKVLKDKEKSIKLEEKNVETEKKQVIADKEDLARLLAEVEQIKADNEDKLRKISEESERMKVSEVERFECQRLQSDLKQEIDKYMQQKELLLKEAEDLKQQKDLFEKEWEELDEKRAEIEKEMKSVREQKEEVQKLNHIEVERLKNEKMAAQDWIQREREELTLAQESFAAHMEHERSVLAEKVQSERSEMLHEFEALKRELETDMQKRLEELEKPLRERENSFAEERERELDNINFLRDRAGREMEEITAERIKIGKERQEADENKEHLERQRVEIRKDIDGLLDLSRKLRDQREQFIKEREHFISYVEKLKGCKNCGEMISEFVLSNLQPLAETEDTEVLPLPKLSDDYVKVSVNENLAAAERKNYEKSPGTGLKSPVSGGMSWLRKCTSKILIFSPGKKTESSAIQNWAKEAPSSHEQNREPSNGLHAENEAELSFGVASGSFDVQRIQSDNSIREVDAGQYPSADEHNSEAPDVLEDSQPTDLKRGRQKPRRRGRATVNRTRSVKAVVKDAKAILGEPFETNDSQYQNGTAEDSANMYTESHDGSSLAGKRTARNGRKRGRAQTSQIAASEHGGDDSEERSDSVMTGQRKKRREKVPPTEQPPIEGRYNLRRSKTGGKVAAAKASHDLVKQNEEVDGARDPEAEILYAKAAPATSTGFAGENGGSTQFMQCGTLADTKDGGADGVENSADDMAVSEANGSTEGGQDYVDGEEYRSESRGEDANLVEDDDEDDESAQPGEASIGKKFWNFLTT</sequence>
<keyword evidence="2" id="KW-0539">Nucleus</keyword>
<keyword evidence="1 5" id="KW-0175">Coiled coil</keyword>
<dbReference type="AlphaFoldDB" id="A0AAW1WIN0"/>
<feature type="compositionally biased region" description="Basic and acidic residues" evidence="6">
    <location>
        <begin position="1064"/>
        <end position="1077"/>
    </location>
</feature>
<feature type="coiled-coil region" evidence="5">
    <location>
        <begin position="689"/>
        <end position="723"/>
    </location>
</feature>
<organism evidence="7 8">
    <name type="scientific">Rubus argutus</name>
    <name type="common">Southern blackberry</name>
    <dbReference type="NCBI Taxonomy" id="59490"/>
    <lineage>
        <taxon>Eukaryota</taxon>
        <taxon>Viridiplantae</taxon>
        <taxon>Streptophyta</taxon>
        <taxon>Embryophyta</taxon>
        <taxon>Tracheophyta</taxon>
        <taxon>Spermatophyta</taxon>
        <taxon>Magnoliopsida</taxon>
        <taxon>eudicotyledons</taxon>
        <taxon>Gunneridae</taxon>
        <taxon>Pentapetalae</taxon>
        <taxon>rosids</taxon>
        <taxon>fabids</taxon>
        <taxon>Rosales</taxon>
        <taxon>Rosaceae</taxon>
        <taxon>Rosoideae</taxon>
        <taxon>Rosoideae incertae sedis</taxon>
        <taxon>Rubus</taxon>
    </lineage>
</organism>
<feature type="compositionally biased region" description="Basic residues" evidence="6">
    <location>
        <begin position="991"/>
        <end position="1001"/>
    </location>
</feature>
<feature type="compositionally biased region" description="Basic and acidic residues" evidence="6">
    <location>
        <begin position="1151"/>
        <end position="1161"/>
    </location>
</feature>
<feature type="coiled-coil region" evidence="5">
    <location>
        <begin position="398"/>
        <end position="648"/>
    </location>
</feature>
<feature type="compositionally biased region" description="Basic and acidic residues" evidence="6">
    <location>
        <begin position="274"/>
        <end position="293"/>
    </location>
</feature>
<name>A0AAW1WIN0_RUBAR</name>
<feature type="compositionally biased region" description="Polar residues" evidence="6">
    <location>
        <begin position="961"/>
        <end position="979"/>
    </location>
</feature>
<evidence type="ECO:0000313" key="7">
    <source>
        <dbReference type="EMBL" id="KAK9924755.1"/>
    </source>
</evidence>
<evidence type="ECO:0000256" key="4">
    <source>
        <dbReference type="ARBA" id="ARBA00024208"/>
    </source>
</evidence>
<evidence type="ECO:0000256" key="1">
    <source>
        <dbReference type="ARBA" id="ARBA00023054"/>
    </source>
</evidence>
<evidence type="ECO:0000256" key="5">
    <source>
        <dbReference type="SAM" id="Coils"/>
    </source>
</evidence>
<dbReference type="PANTHER" id="PTHR31908">
    <property type="entry name" value="PROTEIN CROWDED NUCLEI 4"/>
    <property type="match status" value="1"/>
</dbReference>
<comment type="similarity">
    <text evidence="4">Belongs to the CRWN family.</text>
</comment>
<dbReference type="Proteomes" id="UP001457282">
    <property type="component" value="Unassembled WGS sequence"/>
</dbReference>
<feature type="compositionally biased region" description="Basic residues" evidence="6">
    <location>
        <begin position="926"/>
        <end position="935"/>
    </location>
</feature>